<evidence type="ECO:0000256" key="1">
    <source>
        <dbReference type="SAM" id="MobiDB-lite"/>
    </source>
</evidence>
<evidence type="ECO:0000313" key="2">
    <source>
        <dbReference type="EMBL" id="WAT01358.1"/>
    </source>
</evidence>
<sequence>MQTGFLLFLSRFGFFNRLKGTAQRHRDSDSCRRFRPNLLLTSALLTPVLLAGCAGAPHDKARQQVEEDVIPDSKVVDFRIAPCETLWALDDGATLNNSLYWLRAMDCSERMSNAQASYQASQISSSGWANVFKQSILIAATDPNYTQRRALLNNVNEYRAQMPGAIRPLLQLWRERQSLQVALEDDKARNARLQVANEAKLEEMSNEQKALQASLDDTRRKLENLTDIERQLSSRKQLQSETPDMRTQDNN</sequence>
<reference evidence="2" key="1">
    <citation type="submission" date="2022-12" db="EMBL/GenBank/DDBJ databases">
        <title>Complete genome sequence of an Australian strain of Rouxiella badensis DAR84756 and resolution of the R. badensis DSM100043 and R. chamberiensis DSM28324 genomes.</title>
        <authorList>
            <person name="Paul S."/>
            <person name="Anderson P.J."/>
            <person name="Maynard G."/>
            <person name="Dyall-Smith M."/>
            <person name="Kudinha T."/>
        </authorList>
    </citation>
    <scope>NUCLEOTIDE SEQUENCE</scope>
    <source>
        <strain evidence="2">DSM 28324</strain>
    </source>
</reference>
<gene>
    <name evidence="2" type="primary">qseG</name>
    <name evidence="2" type="ORF">O1V66_00585</name>
</gene>
<dbReference type="Proteomes" id="UP001164712">
    <property type="component" value="Chromosome"/>
</dbReference>
<dbReference type="InterPro" id="IPR025262">
    <property type="entry name" value="QseG"/>
</dbReference>
<dbReference type="RefSeq" id="WP_082051058.1">
    <property type="nucleotide sequence ID" value="NZ_CP114058.1"/>
</dbReference>
<accession>A0ABY7HQ31</accession>
<dbReference type="NCBIfam" id="NF007997">
    <property type="entry name" value="PRK10722.1"/>
    <property type="match status" value="1"/>
</dbReference>
<protein>
    <submittedName>
        <fullName evidence="2">Two-component system QseEF-associated lipoprotein QseG</fullName>
    </submittedName>
</protein>
<keyword evidence="2" id="KW-0449">Lipoprotein</keyword>
<feature type="region of interest" description="Disordered" evidence="1">
    <location>
        <begin position="228"/>
        <end position="251"/>
    </location>
</feature>
<name>A0ABY7HQ31_9GAMM</name>
<dbReference type="Pfam" id="PF13942">
    <property type="entry name" value="Lipoprotein_20"/>
    <property type="match status" value="1"/>
</dbReference>
<dbReference type="EMBL" id="CP114058">
    <property type="protein sequence ID" value="WAT01358.1"/>
    <property type="molecule type" value="Genomic_DNA"/>
</dbReference>
<evidence type="ECO:0000313" key="3">
    <source>
        <dbReference type="Proteomes" id="UP001164712"/>
    </source>
</evidence>
<keyword evidence="3" id="KW-1185">Reference proteome</keyword>
<organism evidence="2 3">
    <name type="scientific">Rouxiella chamberiensis</name>
    <dbReference type="NCBI Taxonomy" id="1513468"/>
    <lineage>
        <taxon>Bacteria</taxon>
        <taxon>Pseudomonadati</taxon>
        <taxon>Pseudomonadota</taxon>
        <taxon>Gammaproteobacteria</taxon>
        <taxon>Enterobacterales</taxon>
        <taxon>Yersiniaceae</taxon>
        <taxon>Rouxiella</taxon>
    </lineage>
</organism>
<proteinExistence type="predicted"/>